<reference evidence="4" key="1">
    <citation type="submission" date="2023-10" db="EMBL/GenBank/DDBJ databases">
        <title>Genome assembly of Pristionchus species.</title>
        <authorList>
            <person name="Yoshida K."/>
            <person name="Sommer R.J."/>
        </authorList>
    </citation>
    <scope>NUCLEOTIDE SEQUENCE</scope>
    <source>
        <strain evidence="4">RS0144</strain>
    </source>
</reference>
<gene>
    <name evidence="4" type="ORF">PENTCL1PPCAC_7465</name>
</gene>
<organism evidence="4 5">
    <name type="scientific">Pristionchus entomophagus</name>
    <dbReference type="NCBI Taxonomy" id="358040"/>
    <lineage>
        <taxon>Eukaryota</taxon>
        <taxon>Metazoa</taxon>
        <taxon>Ecdysozoa</taxon>
        <taxon>Nematoda</taxon>
        <taxon>Chromadorea</taxon>
        <taxon>Rhabditida</taxon>
        <taxon>Rhabditina</taxon>
        <taxon>Diplogasteromorpha</taxon>
        <taxon>Diplogasteroidea</taxon>
        <taxon>Neodiplogasteridae</taxon>
        <taxon>Pristionchus</taxon>
    </lineage>
</organism>
<accession>A0AAV5SYY0</accession>
<protein>
    <submittedName>
        <fullName evidence="4">Uncharacterized protein</fullName>
    </submittedName>
</protein>
<dbReference type="EMBL" id="BTSX01000002">
    <property type="protein sequence ID" value="GMS85290.1"/>
    <property type="molecule type" value="Genomic_DNA"/>
</dbReference>
<evidence type="ECO:0000256" key="2">
    <source>
        <dbReference type="SAM" id="Phobius"/>
    </source>
</evidence>
<dbReference type="AlphaFoldDB" id="A0AAV5SYY0"/>
<feature type="region of interest" description="Disordered" evidence="1">
    <location>
        <begin position="981"/>
        <end position="1006"/>
    </location>
</feature>
<proteinExistence type="predicted"/>
<feature type="compositionally biased region" description="Basic and acidic residues" evidence="1">
    <location>
        <begin position="981"/>
        <end position="999"/>
    </location>
</feature>
<evidence type="ECO:0000256" key="1">
    <source>
        <dbReference type="SAM" id="MobiDB-lite"/>
    </source>
</evidence>
<sequence>MRPYTMHQVIVLLFALAAADAGPPRCDISLIKGVNTNKDITFGLPTPLDAKDASAKYLKCKDETKEIVVNSKYYPMLVCDSTAKWKGGSTNIFIIPPIQATDVITIACKTKACHQSLITGFDSAKMTYNGNKLKCKNTANEKIEYTETGKKKWVDDLDCDVATGGDWKNGGVPTSFKNHLPLVLTCSVPACHQSLIIGFDKNKMKYEKIIDLYKLQCKKEYEKVKYNPGPNEAFALECNPKVSIWTNSDAILIPVAVTASITVNGCEINPCDEKLIKGPIELISSGNSGTRVLSCPGNKVLKIQGEQKTFATLTCSSQGWTDGTTASIKRADELFTVICEDPPNTACDVTLITEIPLGSSNLDKTTPSQITCKSGKQLEIGGTKYDTLVCDLTNGWTVPSDNTVKVKEATESFDVKCVEKPSCPRTSTPPDSTTFDALTGKLTCTSAIGRKRIIYNNKKYESLTCTPPEWKDGDTEVAPSTTELAVTCDAEEYCIVQRHCLAASITCIDGVEDGLTADADSNSAGEYACKIKKLGDDKNTMTLNGQNTYSNSLKCKYNEGWTDVTGKTIAPNARTKVKIECEKAKCKSPPVKACGDEPEEYFCDGDSSGRSAVDLSGDPNFLSCEKGPMKILYDFSRNQEYDFKLRCKEEYKWYKSGDTSEKTIMDEDNNQKFLCLRKRCNMCITKLSDLPSTQSTSERTLVPGTAATCATTTCPNNLWRINVKRGVNSGEEEYAGKVACYSEAVGSGFWIIEGEKDSVVTEGSCIDKVSSCLKAAPLKTKCDSSDTSSGCKELTLYDDKQSECDTGKTMYFKRKAEPYYYEGGKTIECVKAKGTWKMAPIDDVLVREDNVICADSNPNPMPTTTPPPTACATCLNGGIPGGLVKETDVNEEDSGSEICTITLKDKGKFKVGEEVTGKLICNTSDRVWKTEEGKVAARIGRDLPKEDSENLMWIIGGAVFGVIVLFIVFAVIFKVCISGRKKPDDKDEETKRKMLEEGKKKKKKAGDNNDEILDEISVDAPSELKL</sequence>
<keyword evidence="2" id="KW-0472">Membrane</keyword>
<evidence type="ECO:0000313" key="5">
    <source>
        <dbReference type="Proteomes" id="UP001432027"/>
    </source>
</evidence>
<keyword evidence="5" id="KW-1185">Reference proteome</keyword>
<keyword evidence="3" id="KW-0732">Signal</keyword>
<keyword evidence="2" id="KW-1133">Transmembrane helix</keyword>
<name>A0AAV5SYY0_9BILA</name>
<evidence type="ECO:0000256" key="3">
    <source>
        <dbReference type="SAM" id="SignalP"/>
    </source>
</evidence>
<keyword evidence="2" id="KW-0812">Transmembrane</keyword>
<dbReference type="Proteomes" id="UP001432027">
    <property type="component" value="Unassembled WGS sequence"/>
</dbReference>
<feature type="chain" id="PRO_5043842871" evidence="3">
    <location>
        <begin position="22"/>
        <end position="1026"/>
    </location>
</feature>
<comment type="caution">
    <text evidence="4">The sequence shown here is derived from an EMBL/GenBank/DDBJ whole genome shotgun (WGS) entry which is preliminary data.</text>
</comment>
<feature type="signal peptide" evidence="3">
    <location>
        <begin position="1"/>
        <end position="21"/>
    </location>
</feature>
<feature type="transmembrane region" description="Helical" evidence="2">
    <location>
        <begin position="951"/>
        <end position="973"/>
    </location>
</feature>
<evidence type="ECO:0000313" key="4">
    <source>
        <dbReference type="EMBL" id="GMS85290.1"/>
    </source>
</evidence>